<sequence length="178" mass="19636">MARISTSELALRLTAVEATGAVRRTMSRYMDLCDVPRAAFAPEALASLFSDNAIWEGTGPAYSGKFGRIEGKEAILAMLCSYLPPSPHFRRNIHLLGEGHITVAGETAAGSWIMQQLSEYRDGDQDLILARLIVDFDIRNGNAAISHFRTEQLFSRTPSSAHITEPATPDLQNPKEYR</sequence>
<comment type="caution">
    <text evidence="3">The sequence shown here is derived from an EMBL/GenBank/DDBJ whole genome shotgun (WGS) entry which is preliminary data.</text>
</comment>
<feature type="region of interest" description="Disordered" evidence="1">
    <location>
        <begin position="157"/>
        <end position="178"/>
    </location>
</feature>
<evidence type="ECO:0000313" key="3">
    <source>
        <dbReference type="EMBL" id="MDR7083673.1"/>
    </source>
</evidence>
<dbReference type="InterPro" id="IPR037401">
    <property type="entry name" value="SnoaL-like"/>
</dbReference>
<organism evidence="3 4">
    <name type="scientific">Arthrobacter ginsengisoli</name>
    <dbReference type="NCBI Taxonomy" id="1356565"/>
    <lineage>
        <taxon>Bacteria</taxon>
        <taxon>Bacillati</taxon>
        <taxon>Actinomycetota</taxon>
        <taxon>Actinomycetes</taxon>
        <taxon>Micrococcales</taxon>
        <taxon>Micrococcaceae</taxon>
        <taxon>Arthrobacter</taxon>
    </lineage>
</organism>
<protein>
    <recommendedName>
        <fullName evidence="2">SnoaL-like domain-containing protein</fullName>
    </recommendedName>
</protein>
<dbReference type="Pfam" id="PF13577">
    <property type="entry name" value="SnoaL_4"/>
    <property type="match status" value="1"/>
</dbReference>
<dbReference type="SUPFAM" id="SSF54427">
    <property type="entry name" value="NTF2-like"/>
    <property type="match status" value="1"/>
</dbReference>
<dbReference type="EMBL" id="JAVDVQ010000013">
    <property type="protein sequence ID" value="MDR7083673.1"/>
    <property type="molecule type" value="Genomic_DNA"/>
</dbReference>
<evidence type="ECO:0000259" key="2">
    <source>
        <dbReference type="Pfam" id="PF13577"/>
    </source>
</evidence>
<dbReference type="RefSeq" id="WP_310058810.1">
    <property type="nucleotide sequence ID" value="NZ_JAVDVQ010000013.1"/>
</dbReference>
<keyword evidence="4" id="KW-1185">Reference proteome</keyword>
<dbReference type="Gene3D" id="3.10.450.50">
    <property type="match status" value="1"/>
</dbReference>
<proteinExistence type="predicted"/>
<dbReference type="Proteomes" id="UP001252243">
    <property type="component" value="Unassembled WGS sequence"/>
</dbReference>
<accession>A0ABU1UEP2</accession>
<evidence type="ECO:0000313" key="4">
    <source>
        <dbReference type="Proteomes" id="UP001252243"/>
    </source>
</evidence>
<feature type="domain" description="SnoaL-like" evidence="2">
    <location>
        <begin position="16"/>
        <end position="117"/>
    </location>
</feature>
<name>A0ABU1UEP2_9MICC</name>
<dbReference type="InterPro" id="IPR032710">
    <property type="entry name" value="NTF2-like_dom_sf"/>
</dbReference>
<reference evidence="3 4" key="1">
    <citation type="submission" date="2023-07" db="EMBL/GenBank/DDBJ databases">
        <title>Sorghum-associated microbial communities from plants grown in Nebraska, USA.</title>
        <authorList>
            <person name="Schachtman D."/>
        </authorList>
    </citation>
    <scope>NUCLEOTIDE SEQUENCE [LARGE SCALE GENOMIC DNA]</scope>
    <source>
        <strain evidence="3 4">BE167</strain>
    </source>
</reference>
<evidence type="ECO:0000256" key="1">
    <source>
        <dbReference type="SAM" id="MobiDB-lite"/>
    </source>
</evidence>
<gene>
    <name evidence="3" type="ORF">J2X01_002968</name>
</gene>